<keyword evidence="5" id="KW-0560">Oxidoreductase</keyword>
<dbReference type="Pfam" id="PF01794">
    <property type="entry name" value="Ferric_reduct"/>
    <property type="match status" value="1"/>
</dbReference>
<evidence type="ECO:0000256" key="3">
    <source>
        <dbReference type="ARBA" id="ARBA00022982"/>
    </source>
</evidence>
<dbReference type="Proteomes" id="UP000187283">
    <property type="component" value="Unassembled WGS sequence"/>
</dbReference>
<dbReference type="InterPro" id="IPR013121">
    <property type="entry name" value="Fe_red_NAD-bd_6"/>
</dbReference>
<dbReference type="InterPro" id="IPR013130">
    <property type="entry name" value="Fe3_Rdtase_TM_dom"/>
</dbReference>
<dbReference type="InterPro" id="IPR000778">
    <property type="entry name" value="Cyt_b245_heavy_chain"/>
</dbReference>
<comment type="subcellular location">
    <subcellularLocation>
        <location evidence="1">Membrane</location>
        <topology evidence="1">Multi-pass membrane protein</topology>
    </subcellularLocation>
</comment>
<dbReference type="InterPro" id="IPR013112">
    <property type="entry name" value="FAD-bd_8"/>
</dbReference>
<keyword evidence="3" id="KW-0249">Electron transport</keyword>
<dbReference type="CDD" id="cd06186">
    <property type="entry name" value="NOX_Duox_like_FAD_NADP"/>
    <property type="match status" value="1"/>
</dbReference>
<comment type="caution">
    <text evidence="11">The sequence shown here is derived from an EMBL/GenBank/DDBJ whole genome shotgun (WGS) entry which is preliminary data.</text>
</comment>
<protein>
    <submittedName>
        <fullName evidence="11">Superoxide-generating NADPH oxidase heavy chain subunit A</fullName>
    </submittedName>
</protein>
<keyword evidence="12" id="KW-1185">Reference proteome</keyword>
<dbReference type="PANTHER" id="PTHR11972">
    <property type="entry name" value="NADPH OXIDASE"/>
    <property type="match status" value="1"/>
</dbReference>
<feature type="transmembrane region" description="Helical" evidence="9">
    <location>
        <begin position="39"/>
        <end position="59"/>
    </location>
</feature>
<feature type="transmembrane region" description="Helical" evidence="9">
    <location>
        <begin position="166"/>
        <end position="193"/>
    </location>
</feature>
<dbReference type="GO" id="GO:0043020">
    <property type="term" value="C:NADPH oxidase complex"/>
    <property type="evidence" value="ECO:0007669"/>
    <property type="project" value="TreeGrafter"/>
</dbReference>
<dbReference type="InterPro" id="IPR017938">
    <property type="entry name" value="Riboflavin_synthase-like_b-brl"/>
</dbReference>
<evidence type="ECO:0000256" key="1">
    <source>
        <dbReference type="ARBA" id="ARBA00004141"/>
    </source>
</evidence>
<proteinExistence type="predicted"/>
<dbReference type="GO" id="GO:0016175">
    <property type="term" value="F:superoxide-generating NAD(P)H oxidase activity"/>
    <property type="evidence" value="ECO:0007669"/>
    <property type="project" value="TreeGrafter"/>
</dbReference>
<evidence type="ECO:0000313" key="11">
    <source>
        <dbReference type="EMBL" id="OMJ14877.1"/>
    </source>
</evidence>
<dbReference type="EMBL" id="LSSN01002868">
    <property type="protein sequence ID" value="OMJ14877.1"/>
    <property type="molecule type" value="Genomic_DNA"/>
</dbReference>
<evidence type="ECO:0000256" key="6">
    <source>
        <dbReference type="ARBA" id="ARBA00023065"/>
    </source>
</evidence>
<keyword evidence="4 9" id="KW-1133">Transmembrane helix</keyword>
<feature type="transmembrane region" description="Helical" evidence="9">
    <location>
        <begin position="205"/>
        <end position="225"/>
    </location>
</feature>
<feature type="transmembrane region" description="Helical" evidence="9">
    <location>
        <begin position="79"/>
        <end position="107"/>
    </location>
</feature>
<evidence type="ECO:0000256" key="8">
    <source>
        <dbReference type="SAM" id="MobiDB-lite"/>
    </source>
</evidence>
<dbReference type="SFLD" id="SFLDS00052">
    <property type="entry name" value="Ferric_Reductase_Domain"/>
    <property type="match status" value="1"/>
</dbReference>
<keyword evidence="7 9" id="KW-0472">Membrane</keyword>
<evidence type="ECO:0000259" key="10">
    <source>
        <dbReference type="PROSITE" id="PS51384"/>
    </source>
</evidence>
<sequence length="618" mass="70643">MKLLLKSSQKLNEKNNAFSSGNSGIFSIFRNWLQGNGNWLVFFSIWIVFLIVVLILGLINYSTNEIWQLQKQDFGFSFVISRTTALLIHVNVAVVMLPISRTLLTILRSTRLSQILSFDMNIKFHKFVGWTIVVMSIIHTLGHYRNYYLLAIKTATAANRSTTAQFFWLLAVSGPSWTGHIMLACLLFMAIPATEARKKRNFNRFFYLHHLFALFFLLFSIHGAFCLIKPSSPPYCTRGAAFYKYYLATGIIYLVERMRRELCGTKLGRILYRQSTDLTGKISKVILHPSRVIEIQMHKDPSINFKAGQYIYLNCPAISNVEWHPFTLTSAPEEDFFSVHIRVVGDWTSGLASALGIDELSTEFEKIEQPVLQQLSRPNSYSRHHLDKNSKNKRSSSKYRKSLQLKLSNFVLPKLIVDGPYGCASEEVFGHEVAVLFGSGIGVTPFASILKSIWYRHNSPGNVSSLQKVYFIWTQKETESFEWFQDLLMAIEEEEILEFGALDSHSSLNQFNTNKNFIEFQIHLTKKFNRYQIGNVILNDMEGTQDVITNLKSPTFYGRPNLGSIFNTVANRHPGADVGVFFCGPEGMGKDIEKTLANWSKQNYYPGSTKFSYKKENF</sequence>
<dbReference type="Pfam" id="PF08022">
    <property type="entry name" value="FAD_binding_8"/>
    <property type="match status" value="1"/>
</dbReference>
<evidence type="ECO:0000256" key="4">
    <source>
        <dbReference type="ARBA" id="ARBA00022989"/>
    </source>
</evidence>
<dbReference type="Pfam" id="PF08030">
    <property type="entry name" value="NAD_binding_6"/>
    <property type="match status" value="1"/>
</dbReference>
<keyword evidence="6" id="KW-0406">Ion transport</keyword>
<keyword evidence="2 9" id="KW-0812">Transmembrane</keyword>
<dbReference type="Gene3D" id="2.40.30.10">
    <property type="entry name" value="Translation factors"/>
    <property type="match status" value="1"/>
</dbReference>
<feature type="region of interest" description="Disordered" evidence="8">
    <location>
        <begin position="377"/>
        <end position="400"/>
    </location>
</feature>
<organism evidence="11 12">
    <name type="scientific">Smittium culicis</name>
    <dbReference type="NCBI Taxonomy" id="133412"/>
    <lineage>
        <taxon>Eukaryota</taxon>
        <taxon>Fungi</taxon>
        <taxon>Fungi incertae sedis</taxon>
        <taxon>Zoopagomycota</taxon>
        <taxon>Kickxellomycotina</taxon>
        <taxon>Harpellomycetes</taxon>
        <taxon>Harpellales</taxon>
        <taxon>Legeriomycetaceae</taxon>
        <taxon>Smittium</taxon>
    </lineage>
</organism>
<dbReference type="InterPro" id="IPR050369">
    <property type="entry name" value="RBOH/FRE"/>
</dbReference>
<feature type="domain" description="FAD-binding FR-type" evidence="10">
    <location>
        <begin position="275"/>
        <end position="387"/>
    </location>
</feature>
<dbReference type="STRING" id="133412.A0A1R1XJQ1"/>
<dbReference type="Gene3D" id="3.40.50.80">
    <property type="entry name" value="Nucleotide-binding domain of ferredoxin-NADP reductase (FNR) module"/>
    <property type="match status" value="1"/>
</dbReference>
<dbReference type="PANTHER" id="PTHR11972:SF153">
    <property type="entry name" value="SUPEROXIDE-GENERATING NADPH OXIDASE HEAVY CHAIN SUBUNIT A"/>
    <property type="match status" value="1"/>
</dbReference>
<dbReference type="GO" id="GO:0042554">
    <property type="term" value="P:superoxide anion generation"/>
    <property type="evidence" value="ECO:0007669"/>
    <property type="project" value="TreeGrafter"/>
</dbReference>
<dbReference type="SFLD" id="SFLDG01168">
    <property type="entry name" value="Ferric_reductase_subgroup_(FRE"/>
    <property type="match status" value="1"/>
</dbReference>
<dbReference type="OrthoDB" id="167398at2759"/>
<feature type="compositionally biased region" description="Basic residues" evidence="8">
    <location>
        <begin position="382"/>
        <end position="400"/>
    </location>
</feature>
<evidence type="ECO:0000256" key="2">
    <source>
        <dbReference type="ARBA" id="ARBA00022692"/>
    </source>
</evidence>
<evidence type="ECO:0000313" key="12">
    <source>
        <dbReference type="Proteomes" id="UP000187283"/>
    </source>
</evidence>
<keyword evidence="6" id="KW-0813">Transport</keyword>
<accession>A0A1R1XJQ1</accession>
<feature type="transmembrane region" description="Helical" evidence="9">
    <location>
        <begin position="127"/>
        <end position="146"/>
    </location>
</feature>
<reference evidence="11 12" key="1">
    <citation type="submission" date="2017-01" db="EMBL/GenBank/DDBJ databases">
        <authorList>
            <person name="Mah S.A."/>
            <person name="Swanson W.J."/>
            <person name="Moy G.W."/>
            <person name="Vacquier V.D."/>
        </authorList>
    </citation>
    <scope>NUCLEOTIDE SEQUENCE [LARGE SCALE GENOMIC DNA]</scope>
    <source>
        <strain evidence="11 12">GSMNP</strain>
    </source>
</reference>
<gene>
    <name evidence="11" type="ORF">AYI70_g7624</name>
</gene>
<dbReference type="GO" id="GO:0006811">
    <property type="term" value="P:monoatomic ion transport"/>
    <property type="evidence" value="ECO:0007669"/>
    <property type="project" value="UniProtKB-KW"/>
</dbReference>
<evidence type="ECO:0000256" key="7">
    <source>
        <dbReference type="ARBA" id="ARBA00023136"/>
    </source>
</evidence>
<evidence type="ECO:0000256" key="5">
    <source>
        <dbReference type="ARBA" id="ARBA00023002"/>
    </source>
</evidence>
<dbReference type="SFLD" id="SFLDG01169">
    <property type="entry name" value="NADPH_oxidase_subgroup_(NOX)"/>
    <property type="match status" value="1"/>
</dbReference>
<dbReference type="PRINTS" id="PR00466">
    <property type="entry name" value="GP91PHOX"/>
</dbReference>
<dbReference type="PROSITE" id="PS51384">
    <property type="entry name" value="FAD_FR"/>
    <property type="match status" value="1"/>
</dbReference>
<dbReference type="SUPFAM" id="SSF63380">
    <property type="entry name" value="Riboflavin synthase domain-like"/>
    <property type="match status" value="1"/>
</dbReference>
<evidence type="ECO:0000256" key="9">
    <source>
        <dbReference type="SAM" id="Phobius"/>
    </source>
</evidence>
<dbReference type="InterPro" id="IPR039261">
    <property type="entry name" value="FNR_nucleotide-bd"/>
</dbReference>
<dbReference type="GO" id="GO:0006952">
    <property type="term" value="P:defense response"/>
    <property type="evidence" value="ECO:0007669"/>
    <property type="project" value="TreeGrafter"/>
</dbReference>
<name>A0A1R1XJQ1_9FUNG</name>
<dbReference type="AlphaFoldDB" id="A0A1R1XJQ1"/>
<dbReference type="SUPFAM" id="SSF52343">
    <property type="entry name" value="Ferredoxin reductase-like, C-terminal NADP-linked domain"/>
    <property type="match status" value="1"/>
</dbReference>
<dbReference type="InterPro" id="IPR017927">
    <property type="entry name" value="FAD-bd_FR_type"/>
</dbReference>